<accession>A0A386KPP7</accession>
<protein>
    <submittedName>
        <fullName evidence="1">Uncharacterized protein</fullName>
    </submittedName>
</protein>
<dbReference type="Proteomes" id="UP000281993">
    <property type="component" value="Segment"/>
</dbReference>
<name>A0A386KPP7_9CAUD</name>
<sequence length="121" mass="13681">MAKRVKNFHAYQDDPARVEQYRQEAMDDLRSRLGAGGLLVVHVWSNKTGEEHEFVLITTGRNGRPTKITYDVGFVLDGDVRDRDGRWTLRRGGGGLTHEDSIRQDLGRLLFGDPMAIELVS</sequence>
<gene>
    <name evidence="1" type="primary">15</name>
    <name evidence="1" type="ORF">SEA_VALENTINIPUFF_15</name>
</gene>
<organism evidence="1 2">
    <name type="scientific">Microbacterium phage ValentiniPuff</name>
    <dbReference type="NCBI Taxonomy" id="2315705"/>
    <lineage>
        <taxon>Viruses</taxon>
        <taxon>Duplodnaviria</taxon>
        <taxon>Heunggongvirae</taxon>
        <taxon>Uroviricota</taxon>
        <taxon>Caudoviricetes</taxon>
        <taxon>Valentinivirus</taxon>
        <taxon>Valentinivirus valentinipuff</taxon>
    </lineage>
</organism>
<proteinExistence type="predicted"/>
<evidence type="ECO:0000313" key="2">
    <source>
        <dbReference type="Proteomes" id="UP000281993"/>
    </source>
</evidence>
<reference evidence="1 2" key="1">
    <citation type="submission" date="2018-08" db="EMBL/GenBank/DDBJ databases">
        <authorList>
            <person name="Preder H."/>
            <person name="Servin-Meza L.A."/>
            <person name="Bonilla J.A."/>
            <person name="Klyczek K."/>
            <person name="Garlena R.A."/>
            <person name="Russell D.A."/>
            <person name="Pope W.H."/>
            <person name="Jacobs-Sera D."/>
            <person name="Hatfull G.F."/>
        </authorList>
    </citation>
    <scope>NUCLEOTIDE SEQUENCE [LARGE SCALE GENOMIC DNA]</scope>
</reference>
<evidence type="ECO:0000313" key="1">
    <source>
        <dbReference type="EMBL" id="AYD87406.1"/>
    </source>
</evidence>
<keyword evidence="2" id="KW-1185">Reference proteome</keyword>
<dbReference type="EMBL" id="MH825712">
    <property type="protein sequence ID" value="AYD87406.1"/>
    <property type="molecule type" value="Genomic_DNA"/>
</dbReference>